<reference evidence="1" key="1">
    <citation type="journal article" date="2015" name="Genome Biol. Evol.">
        <title>Organellar Genomes of White Spruce (Picea glauca): Assembly and Annotation.</title>
        <authorList>
            <person name="Jackman S.D."/>
            <person name="Warren R.L."/>
            <person name="Gibb E.A."/>
            <person name="Vandervalk B.P."/>
            <person name="Mohamadi H."/>
            <person name="Chu J."/>
            <person name="Raymond A."/>
            <person name="Pleasance S."/>
            <person name="Coope R."/>
            <person name="Wildung M.R."/>
            <person name="Ritland C.E."/>
            <person name="Bousquet J."/>
            <person name="Jones S.J."/>
            <person name="Bohlmann J."/>
            <person name="Birol I."/>
        </authorList>
    </citation>
    <scope>NUCLEOTIDE SEQUENCE [LARGE SCALE GENOMIC DNA]</scope>
    <source>
        <tissue evidence="1">Flushing bud</tissue>
    </source>
</reference>
<name>A0A117NIS0_PICGL</name>
<accession>A0A117NIS0</accession>
<organism evidence="1">
    <name type="scientific">Picea glauca</name>
    <name type="common">White spruce</name>
    <name type="synonym">Pinus glauca</name>
    <dbReference type="NCBI Taxonomy" id="3330"/>
    <lineage>
        <taxon>Eukaryota</taxon>
        <taxon>Viridiplantae</taxon>
        <taxon>Streptophyta</taxon>
        <taxon>Embryophyta</taxon>
        <taxon>Tracheophyta</taxon>
        <taxon>Spermatophyta</taxon>
        <taxon>Pinopsida</taxon>
        <taxon>Pinidae</taxon>
        <taxon>Conifers I</taxon>
        <taxon>Pinales</taxon>
        <taxon>Pinaceae</taxon>
        <taxon>Picea</taxon>
    </lineage>
</organism>
<gene>
    <name evidence="1" type="ORF">ABT39_MTgene234</name>
</gene>
<protein>
    <submittedName>
        <fullName evidence="1">Uncharacterized protein</fullName>
    </submittedName>
</protein>
<keyword evidence="1" id="KW-0496">Mitochondrion</keyword>
<sequence length="74" mass="8760">MDGLKHRALFDGRAFRLHCQEMDHTCFINLRRGREVRHSDYFTFTLPYPSCVTIKHLICLQTYIPILLLHEALS</sequence>
<evidence type="ECO:0000313" key="1">
    <source>
        <dbReference type="EMBL" id="KUM50391.1"/>
    </source>
</evidence>
<dbReference type="EMBL" id="LKAM01000001">
    <property type="protein sequence ID" value="KUM50391.1"/>
    <property type="molecule type" value="Genomic_DNA"/>
</dbReference>
<proteinExistence type="predicted"/>
<geneLocation type="mitochondrion" evidence="1"/>
<dbReference type="AlphaFoldDB" id="A0A117NIS0"/>
<comment type="caution">
    <text evidence="1">The sequence shown here is derived from an EMBL/GenBank/DDBJ whole genome shotgun (WGS) entry which is preliminary data.</text>
</comment>